<protein>
    <submittedName>
        <fullName evidence="3">Uncharacterized protein</fullName>
    </submittedName>
</protein>
<name>A0AAD9SPW9_PHOAM</name>
<accession>A0AAD9SPW9</accession>
<keyword evidence="2" id="KW-0472">Membrane</keyword>
<evidence type="ECO:0000313" key="3">
    <source>
        <dbReference type="EMBL" id="KAK2613599.1"/>
    </source>
</evidence>
<organism evidence="3 4">
    <name type="scientific">Phomopsis amygdali</name>
    <name type="common">Fusicoccum amygdali</name>
    <dbReference type="NCBI Taxonomy" id="1214568"/>
    <lineage>
        <taxon>Eukaryota</taxon>
        <taxon>Fungi</taxon>
        <taxon>Dikarya</taxon>
        <taxon>Ascomycota</taxon>
        <taxon>Pezizomycotina</taxon>
        <taxon>Sordariomycetes</taxon>
        <taxon>Sordariomycetidae</taxon>
        <taxon>Diaporthales</taxon>
        <taxon>Diaporthaceae</taxon>
        <taxon>Diaporthe</taxon>
    </lineage>
</organism>
<comment type="caution">
    <text evidence="3">The sequence shown here is derived from an EMBL/GenBank/DDBJ whole genome shotgun (WGS) entry which is preliminary data.</text>
</comment>
<evidence type="ECO:0000256" key="1">
    <source>
        <dbReference type="SAM" id="MobiDB-lite"/>
    </source>
</evidence>
<reference evidence="3" key="1">
    <citation type="submission" date="2023-06" db="EMBL/GenBank/DDBJ databases">
        <authorList>
            <person name="Noh H."/>
        </authorList>
    </citation>
    <scope>NUCLEOTIDE SEQUENCE</scope>
    <source>
        <strain evidence="3">DUCC20226</strain>
    </source>
</reference>
<feature type="compositionally biased region" description="Polar residues" evidence="1">
    <location>
        <begin position="1"/>
        <end position="12"/>
    </location>
</feature>
<sequence>MNPMNHTITAQTREGIDCHNQGDEGVGHRLRKIARGNWNSAAESRQRVYETYCQTQWNYYAQGRRKFEHHSHETIEIIRMIQSNDAKESILTQLQNSHQAEQKSFSEHSCRHMIDFAARLIIPINIGTLPNEVNKRRHLKWDTGALKDCVNEYFDESPVLTFERLRLPKAFDAWSLCKVGGIKIRFTDNLADHLLLVEDDAIVLIFHHVTYLEQQGQDSQLPPGLAEETIKTIALLFPQAEYGGSKKSTRKKRAWLSKLCKNHENEYGCRVDECVNRCGGLPASERQIERFRFWRDRLGVLKQTYDETTPSTISQWWHDRRNGPQWFTFWVAGVALALATLALFLTVVQAVEGALQVFLAYNPKS</sequence>
<keyword evidence="2" id="KW-1133">Transmembrane helix</keyword>
<gene>
    <name evidence="3" type="ORF">N8I77_000503</name>
</gene>
<evidence type="ECO:0000256" key="2">
    <source>
        <dbReference type="SAM" id="Phobius"/>
    </source>
</evidence>
<dbReference type="AlphaFoldDB" id="A0AAD9SPW9"/>
<dbReference type="EMBL" id="JAUJFL010000001">
    <property type="protein sequence ID" value="KAK2613599.1"/>
    <property type="molecule type" value="Genomic_DNA"/>
</dbReference>
<evidence type="ECO:0000313" key="4">
    <source>
        <dbReference type="Proteomes" id="UP001265746"/>
    </source>
</evidence>
<dbReference type="Proteomes" id="UP001265746">
    <property type="component" value="Unassembled WGS sequence"/>
</dbReference>
<keyword evidence="2" id="KW-0812">Transmembrane</keyword>
<feature type="transmembrane region" description="Helical" evidence="2">
    <location>
        <begin position="327"/>
        <end position="351"/>
    </location>
</feature>
<feature type="region of interest" description="Disordered" evidence="1">
    <location>
        <begin position="1"/>
        <end position="23"/>
    </location>
</feature>
<proteinExistence type="predicted"/>
<feature type="compositionally biased region" description="Basic and acidic residues" evidence="1">
    <location>
        <begin position="14"/>
        <end position="23"/>
    </location>
</feature>
<keyword evidence="4" id="KW-1185">Reference proteome</keyword>